<dbReference type="InterPro" id="IPR020635">
    <property type="entry name" value="Tyr_kinase_cat_dom"/>
</dbReference>
<dbReference type="FunFam" id="1.10.510.10:FF:000216">
    <property type="entry name" value="Tyrosine-protein kinase SYK"/>
    <property type="match status" value="1"/>
</dbReference>
<dbReference type="SMART" id="SM00219">
    <property type="entry name" value="TyrKc"/>
    <property type="match status" value="1"/>
</dbReference>
<dbReference type="PROSITE" id="PS00107">
    <property type="entry name" value="PROTEIN_KINASE_ATP"/>
    <property type="match status" value="1"/>
</dbReference>
<dbReference type="PROSITE" id="PS50001">
    <property type="entry name" value="SH2"/>
    <property type="match status" value="2"/>
</dbReference>
<dbReference type="HOGENOM" id="CLU_000288_7_2_1"/>
<dbReference type="GO" id="GO:0004715">
    <property type="term" value="F:non-membrane spanning protein tyrosine kinase activity"/>
    <property type="evidence" value="ECO:0007669"/>
    <property type="project" value="UniProtKB-EC"/>
</dbReference>
<dbReference type="GO" id="GO:0004713">
    <property type="term" value="F:protein tyrosine kinase activity"/>
    <property type="evidence" value="ECO:0000318"/>
    <property type="project" value="GO_Central"/>
</dbReference>
<keyword evidence="5 9" id="KW-0829">Tyrosine-protein kinase</keyword>
<dbReference type="SMART" id="SM00252">
    <property type="entry name" value="SH2"/>
    <property type="match status" value="2"/>
</dbReference>
<dbReference type="InterPro" id="IPR000980">
    <property type="entry name" value="SH2"/>
</dbReference>
<evidence type="ECO:0000256" key="6">
    <source>
        <dbReference type="ARBA" id="ARBA00051245"/>
    </source>
</evidence>
<name>F6QTW3_CIOIN</name>
<dbReference type="Pfam" id="PF07714">
    <property type="entry name" value="PK_Tyr_Ser-Thr"/>
    <property type="match status" value="1"/>
</dbReference>
<dbReference type="SUPFAM" id="SSF56112">
    <property type="entry name" value="Protein kinase-like (PK-like)"/>
    <property type="match status" value="1"/>
</dbReference>
<evidence type="ECO:0000256" key="1">
    <source>
        <dbReference type="ARBA" id="ARBA00022679"/>
    </source>
</evidence>
<evidence type="ECO:0000259" key="12">
    <source>
        <dbReference type="PROSITE" id="PS50011"/>
    </source>
</evidence>
<dbReference type="InterPro" id="IPR036860">
    <property type="entry name" value="SH2_dom_sf"/>
</dbReference>
<dbReference type="Ensembl" id="ENSCINT00000016885.3">
    <property type="protein sequence ID" value="ENSCINP00000016885.3"/>
    <property type="gene ID" value="ENSCING00000008272.3"/>
</dbReference>
<evidence type="ECO:0000256" key="4">
    <source>
        <dbReference type="ARBA" id="ARBA00022840"/>
    </source>
</evidence>
<dbReference type="InParanoid" id="F6QTW3"/>
<dbReference type="InterPro" id="IPR001245">
    <property type="entry name" value="Ser-Thr/Tyr_kinase_cat_dom"/>
</dbReference>
<dbReference type="PRINTS" id="PR00109">
    <property type="entry name" value="TYRKINASE"/>
</dbReference>
<sequence>MAGQLYDEVYYHGPISRSEATELVKGQVDGSFLLRKSLREPDGYAISVSYQGSVLHYSIQHSTVSGWYSVNKGSEHPSPQALCKYYMQEKGGLKTKLLWPIKVASSPPPQTPPHSPQYQQPLPPLPQVRPGRSGSTVSYEEQEWYHGEITRQEDAVRLSHSYRELNKNGIYLIRFKENGVFVLSVVNDKKVHRYKILQNTSNLKYSINGKPPEFLSLEQLIQFHEEQPPEISHLHCRLTLPCKRSTSASVIPQNCFKHLVSQQQRTNSHNASSKRLSGFASALAAEFKSLLPANGLDENPVSQRPQSSLNGKVGKPVMDRFSRSSLPKDSIGYKSPYMNFSDKSSLAPDLYITTDKLIIRGDIGKGHFGAVKVGECKIMGSFVPCAVKNLTGSDIETNKNDLLKEAKLMQQFDHPYIVRLLAICDAMESSGSLMLVMELAPLGSLKDFLSQHNEKSFPEERLLVLMNQVCDGMAYLSGKNIVHRDLAARNILLVTENFAKISDFGMSRIFLESDNYYKASQPGTWPLRWYAPEALLYYKFTSKGEIWSFGVTLWEVFSYGSRPYSGLKGREILAMLEGGKRLECPCGCSPGVYTIMLQCWAYDPEDRPTFNDLLLQFKVFIVFVVR</sequence>
<comment type="similarity">
    <text evidence="9">Belongs to the protein kinase superfamily. Tyr protein kinase family.</text>
</comment>
<reference evidence="13" key="2">
    <citation type="journal article" date="2008" name="Genome Biol.">
        <title>Improved genome assembly and evidence-based global gene model set for the chordate Ciona intestinalis: new insight into intron and operon populations.</title>
        <authorList>
            <person name="Satou Y."/>
            <person name="Mineta K."/>
            <person name="Ogasawara M."/>
            <person name="Sasakura Y."/>
            <person name="Shoguchi E."/>
            <person name="Ueno K."/>
            <person name="Yamada L."/>
            <person name="Matsumoto J."/>
            <person name="Wasserscheid J."/>
            <person name="Dewar K."/>
            <person name="Wiley G.B."/>
            <person name="Macmil S.L."/>
            <person name="Roe B.A."/>
            <person name="Zeller R.W."/>
            <person name="Hastings K.E."/>
            <person name="Lemaire P."/>
            <person name="Lindquist E."/>
            <person name="Endo T."/>
            <person name="Hotta K."/>
            <person name="Inaba K."/>
        </authorList>
    </citation>
    <scope>NUCLEOTIDE SEQUENCE [LARGE SCALE GENOMIC DNA]</scope>
    <source>
        <strain evidence="13">wild type</strain>
    </source>
</reference>
<dbReference type="FunCoup" id="F6QTW3">
    <property type="interactions" value="2"/>
</dbReference>
<dbReference type="InterPro" id="IPR011009">
    <property type="entry name" value="Kinase-like_dom_sf"/>
</dbReference>
<keyword evidence="3 9" id="KW-0418">Kinase</keyword>
<dbReference type="InterPro" id="IPR017441">
    <property type="entry name" value="Protein_kinase_ATP_BS"/>
</dbReference>
<dbReference type="AlphaFoldDB" id="F6QTW3"/>
<dbReference type="Gene3D" id="3.30.200.20">
    <property type="entry name" value="Phosphorylase Kinase, domain 1"/>
    <property type="match status" value="1"/>
</dbReference>
<dbReference type="InterPro" id="IPR050198">
    <property type="entry name" value="Non-receptor_tyrosine_kinases"/>
</dbReference>
<reference evidence="14" key="1">
    <citation type="journal article" date="2002" name="Science">
        <title>The draft genome of Ciona intestinalis: insights into chordate and vertebrate origins.</title>
        <authorList>
            <person name="Dehal P."/>
            <person name="Satou Y."/>
            <person name="Campbell R.K."/>
            <person name="Chapman J."/>
            <person name="Degnan B."/>
            <person name="De Tomaso A."/>
            <person name="Davidson B."/>
            <person name="Di Gregorio A."/>
            <person name="Gelpke M."/>
            <person name="Goodstein D.M."/>
            <person name="Harafuji N."/>
            <person name="Hastings K.E."/>
            <person name="Ho I."/>
            <person name="Hotta K."/>
            <person name="Huang W."/>
            <person name="Kawashima T."/>
            <person name="Lemaire P."/>
            <person name="Martinez D."/>
            <person name="Meinertzhagen I.A."/>
            <person name="Necula S."/>
            <person name="Nonaka M."/>
            <person name="Putnam N."/>
            <person name="Rash S."/>
            <person name="Saiga H."/>
            <person name="Satake M."/>
            <person name="Terry A."/>
            <person name="Yamada L."/>
            <person name="Wang H.G."/>
            <person name="Awazu S."/>
            <person name="Azumi K."/>
            <person name="Boore J."/>
            <person name="Branno M."/>
            <person name="Chin-Bow S."/>
            <person name="DeSantis R."/>
            <person name="Doyle S."/>
            <person name="Francino P."/>
            <person name="Keys D.N."/>
            <person name="Haga S."/>
            <person name="Hayashi H."/>
            <person name="Hino K."/>
            <person name="Imai K.S."/>
            <person name="Inaba K."/>
            <person name="Kano S."/>
            <person name="Kobayashi K."/>
            <person name="Kobayashi M."/>
            <person name="Lee B.I."/>
            <person name="Makabe K.W."/>
            <person name="Manohar C."/>
            <person name="Matassi G."/>
            <person name="Medina M."/>
            <person name="Mochizuki Y."/>
            <person name="Mount S."/>
            <person name="Morishita T."/>
            <person name="Miura S."/>
            <person name="Nakayama A."/>
            <person name="Nishizaka S."/>
            <person name="Nomoto H."/>
            <person name="Ohta F."/>
            <person name="Oishi K."/>
            <person name="Rigoutsos I."/>
            <person name="Sano M."/>
            <person name="Sasaki A."/>
            <person name="Sasakura Y."/>
            <person name="Shoguchi E."/>
            <person name="Shin-i T."/>
            <person name="Spagnuolo A."/>
            <person name="Stainier D."/>
            <person name="Suzuki M.M."/>
            <person name="Tassy O."/>
            <person name="Takatori N."/>
            <person name="Tokuoka M."/>
            <person name="Yagi K."/>
            <person name="Yoshizaki F."/>
            <person name="Wada S."/>
            <person name="Zhang C."/>
            <person name="Hyatt P.D."/>
            <person name="Larimer F."/>
            <person name="Detter C."/>
            <person name="Doggett N."/>
            <person name="Glavina T."/>
            <person name="Hawkins T."/>
            <person name="Richardson P."/>
            <person name="Lucas S."/>
            <person name="Kohara Y."/>
            <person name="Levine M."/>
            <person name="Satoh N."/>
            <person name="Rokhsar D.S."/>
        </authorList>
    </citation>
    <scope>NUCLEOTIDE SEQUENCE [LARGE SCALE GENOMIC DNA]</scope>
</reference>
<evidence type="ECO:0000256" key="10">
    <source>
        <dbReference type="SAM" id="MobiDB-lite"/>
    </source>
</evidence>
<evidence type="ECO:0000259" key="11">
    <source>
        <dbReference type="PROSITE" id="PS50001"/>
    </source>
</evidence>
<feature type="binding site" evidence="8">
    <location>
        <position position="388"/>
    </location>
    <ligand>
        <name>ATP</name>
        <dbReference type="ChEBI" id="CHEBI:30616"/>
    </ligand>
</feature>
<feature type="region of interest" description="Disordered" evidence="10">
    <location>
        <begin position="104"/>
        <end position="134"/>
    </location>
</feature>
<keyword evidence="4 8" id="KW-0067">ATP-binding</keyword>
<dbReference type="InterPro" id="IPR008266">
    <property type="entry name" value="Tyr_kinase_AS"/>
</dbReference>
<evidence type="ECO:0000313" key="14">
    <source>
        <dbReference type="Proteomes" id="UP000008144"/>
    </source>
</evidence>
<evidence type="ECO:0000256" key="3">
    <source>
        <dbReference type="ARBA" id="ARBA00022777"/>
    </source>
</evidence>
<dbReference type="EMBL" id="EAAA01000506">
    <property type="status" value="NOT_ANNOTATED_CDS"/>
    <property type="molecule type" value="Genomic_DNA"/>
</dbReference>
<protein>
    <recommendedName>
        <fullName evidence="9">Tyrosine-protein kinase</fullName>
        <ecNumber evidence="9">2.7.10.2</ecNumber>
    </recommendedName>
</protein>
<dbReference type="SUPFAM" id="SSF55550">
    <property type="entry name" value="SH2 domain"/>
    <property type="match status" value="2"/>
</dbReference>
<feature type="domain" description="Protein kinase" evidence="12">
    <location>
        <begin position="357"/>
        <end position="621"/>
    </location>
</feature>
<dbReference type="Proteomes" id="UP000008144">
    <property type="component" value="Chromosome 10"/>
</dbReference>
<evidence type="ECO:0000256" key="2">
    <source>
        <dbReference type="ARBA" id="ARBA00022741"/>
    </source>
</evidence>
<evidence type="ECO:0000256" key="5">
    <source>
        <dbReference type="ARBA" id="ARBA00023137"/>
    </source>
</evidence>
<keyword evidence="2 8" id="KW-0547">Nucleotide-binding</keyword>
<evidence type="ECO:0000256" key="8">
    <source>
        <dbReference type="PROSITE-ProRule" id="PRU10141"/>
    </source>
</evidence>
<dbReference type="PANTHER" id="PTHR24418">
    <property type="entry name" value="TYROSINE-PROTEIN KINASE"/>
    <property type="match status" value="1"/>
</dbReference>
<dbReference type="InterPro" id="IPR000719">
    <property type="entry name" value="Prot_kinase_dom"/>
</dbReference>
<keyword evidence="7" id="KW-0727">SH2 domain</keyword>
<organism evidence="13 14">
    <name type="scientific">Ciona intestinalis</name>
    <name type="common">Transparent sea squirt</name>
    <name type="synonym">Ascidia intestinalis</name>
    <dbReference type="NCBI Taxonomy" id="7719"/>
    <lineage>
        <taxon>Eukaryota</taxon>
        <taxon>Metazoa</taxon>
        <taxon>Chordata</taxon>
        <taxon>Tunicata</taxon>
        <taxon>Ascidiacea</taxon>
        <taxon>Phlebobranchia</taxon>
        <taxon>Cionidae</taxon>
        <taxon>Ciona</taxon>
    </lineage>
</organism>
<reference evidence="13" key="3">
    <citation type="submission" date="2025-08" db="UniProtKB">
        <authorList>
            <consortium name="Ensembl"/>
        </authorList>
    </citation>
    <scope>IDENTIFICATION</scope>
</reference>
<dbReference type="PROSITE" id="PS00109">
    <property type="entry name" value="PROTEIN_KINASE_TYR"/>
    <property type="match status" value="1"/>
</dbReference>
<accession>F6QTW3</accession>
<dbReference type="EC" id="2.7.10.2" evidence="9"/>
<dbReference type="PRINTS" id="PR00401">
    <property type="entry name" value="SH2DOMAIN"/>
</dbReference>
<feature type="compositionally biased region" description="Pro residues" evidence="10">
    <location>
        <begin position="106"/>
        <end position="127"/>
    </location>
</feature>
<evidence type="ECO:0000313" key="13">
    <source>
        <dbReference type="Ensembl" id="ENSCINP00000016885.3"/>
    </source>
</evidence>
<keyword evidence="14" id="KW-1185">Reference proteome</keyword>
<evidence type="ECO:0000256" key="7">
    <source>
        <dbReference type="PROSITE-ProRule" id="PRU00191"/>
    </source>
</evidence>
<dbReference type="Pfam" id="PF00017">
    <property type="entry name" value="SH2"/>
    <property type="match status" value="2"/>
</dbReference>
<reference evidence="13" key="4">
    <citation type="submission" date="2025-09" db="UniProtKB">
        <authorList>
            <consortium name="Ensembl"/>
        </authorList>
    </citation>
    <scope>IDENTIFICATION</scope>
</reference>
<evidence type="ECO:0000256" key="9">
    <source>
        <dbReference type="RuleBase" id="RU362096"/>
    </source>
</evidence>
<feature type="domain" description="SH2" evidence="11">
    <location>
        <begin position="10"/>
        <end position="101"/>
    </location>
</feature>
<feature type="domain" description="SH2" evidence="11">
    <location>
        <begin position="144"/>
        <end position="242"/>
    </location>
</feature>
<dbReference type="STRING" id="7719.ENSCINP00000016885"/>
<dbReference type="GO" id="GO:0005524">
    <property type="term" value="F:ATP binding"/>
    <property type="evidence" value="ECO:0007669"/>
    <property type="project" value="UniProtKB-UniRule"/>
</dbReference>
<proteinExistence type="inferred from homology"/>
<comment type="catalytic activity">
    <reaction evidence="6 9">
        <text>L-tyrosyl-[protein] + ATP = O-phospho-L-tyrosyl-[protein] + ADP + H(+)</text>
        <dbReference type="Rhea" id="RHEA:10596"/>
        <dbReference type="Rhea" id="RHEA-COMP:10136"/>
        <dbReference type="Rhea" id="RHEA-COMP:20101"/>
        <dbReference type="ChEBI" id="CHEBI:15378"/>
        <dbReference type="ChEBI" id="CHEBI:30616"/>
        <dbReference type="ChEBI" id="CHEBI:46858"/>
        <dbReference type="ChEBI" id="CHEBI:61978"/>
        <dbReference type="ChEBI" id="CHEBI:456216"/>
        <dbReference type="EC" id="2.7.10.2"/>
    </reaction>
</comment>
<dbReference type="Gene3D" id="1.10.510.10">
    <property type="entry name" value="Transferase(Phosphotransferase) domain 1"/>
    <property type="match status" value="1"/>
</dbReference>
<keyword evidence="1 9" id="KW-0808">Transferase</keyword>
<dbReference type="PROSITE" id="PS50011">
    <property type="entry name" value="PROTEIN_KINASE_DOM"/>
    <property type="match status" value="1"/>
</dbReference>
<dbReference type="GeneTree" id="ENSGT00940000171274"/>
<dbReference type="Gene3D" id="3.30.505.10">
    <property type="entry name" value="SH2 domain"/>
    <property type="match status" value="2"/>
</dbReference>
<dbReference type="GO" id="GO:0005886">
    <property type="term" value="C:plasma membrane"/>
    <property type="evidence" value="ECO:0000318"/>
    <property type="project" value="GO_Central"/>
</dbReference>